<dbReference type="Pfam" id="PF01594">
    <property type="entry name" value="AI-2E_transport"/>
    <property type="match status" value="1"/>
</dbReference>
<dbReference type="RefSeq" id="WP_116467695.1">
    <property type="nucleotide sequence ID" value="NZ_QENQ01000001.1"/>
</dbReference>
<proteinExistence type="inferred from homology"/>
<reference evidence="7 8" key="1">
    <citation type="submission" date="2018-05" db="EMBL/GenBank/DDBJ databases">
        <title>Description of Sphingomonas pokkalii sp nov, isolated from the rhizosphere of saline tolerant pokkali rice and its draft genome analysis.</title>
        <authorList>
            <person name="Menon R."/>
            <person name="Kumari S."/>
            <person name="Rameshkumar N."/>
        </authorList>
    </citation>
    <scope>NUCLEOTIDE SEQUENCE [LARGE SCALE GENOMIC DNA]</scope>
    <source>
        <strain evidence="7 8">L3B27</strain>
    </source>
</reference>
<sequence>MALPVVAVILALLCFRVFLPFLDEILWSIVGTILFLPVKRWYLARGPGQENRAALVALAAMSVTLLLPVTLLVAVAVDQLGGLYQGLASGRFNPASALENAVLHLPDSIRALLARAGLGDFEAIQARVVAGLGRGIPTFANQALAFGGGVLNLLLSLIVILYLSFFFLRDGEKLVRRFAVLAPIDAGYQAVIVATFVMMVRATVKGGILVALAQGAVGAVVLALLGIESWLLLGLVMAVAALLPAVGTGLVWVPVALYLFAVGQPIQAVILILAGLFVIGMVDNVLRPILIGSETKMPDFIVLLSTLGGVEAFGFEGLLVGPLVAALAQAVFTRLLDRPEPPEPAAT</sequence>
<organism evidence="7 8">
    <name type="scientific">Sphingomonas pokkalii</name>
    <dbReference type="NCBI Taxonomy" id="2175090"/>
    <lineage>
        <taxon>Bacteria</taxon>
        <taxon>Pseudomonadati</taxon>
        <taxon>Pseudomonadota</taxon>
        <taxon>Alphaproteobacteria</taxon>
        <taxon>Sphingomonadales</taxon>
        <taxon>Sphingomonadaceae</taxon>
        <taxon>Sphingomonas</taxon>
    </lineage>
</organism>
<keyword evidence="5 6" id="KW-0472">Membrane</keyword>
<evidence type="ECO:0000256" key="6">
    <source>
        <dbReference type="SAM" id="Phobius"/>
    </source>
</evidence>
<dbReference type="InterPro" id="IPR002549">
    <property type="entry name" value="AI-2E-like"/>
</dbReference>
<feature type="transmembrane region" description="Helical" evidence="6">
    <location>
        <begin position="55"/>
        <end position="77"/>
    </location>
</feature>
<gene>
    <name evidence="7" type="ORF">DD559_01900</name>
</gene>
<feature type="transmembrane region" description="Helical" evidence="6">
    <location>
        <begin position="143"/>
        <end position="168"/>
    </location>
</feature>
<evidence type="ECO:0000256" key="5">
    <source>
        <dbReference type="ARBA" id="ARBA00023136"/>
    </source>
</evidence>
<keyword evidence="3 6" id="KW-0812">Transmembrane</keyword>
<dbReference type="Proteomes" id="UP000245890">
    <property type="component" value="Unassembled WGS sequence"/>
</dbReference>
<feature type="transmembrane region" description="Helical" evidence="6">
    <location>
        <begin position="266"/>
        <end position="286"/>
    </location>
</feature>
<feature type="transmembrane region" description="Helical" evidence="6">
    <location>
        <begin position="26"/>
        <end position="43"/>
    </location>
</feature>
<dbReference type="PANTHER" id="PTHR21716">
    <property type="entry name" value="TRANSMEMBRANE PROTEIN"/>
    <property type="match status" value="1"/>
</dbReference>
<comment type="similarity">
    <text evidence="2">Belongs to the autoinducer-2 exporter (AI-2E) (TC 2.A.86) family.</text>
</comment>
<evidence type="ECO:0000313" key="7">
    <source>
        <dbReference type="EMBL" id="PVX28243.1"/>
    </source>
</evidence>
<evidence type="ECO:0000256" key="4">
    <source>
        <dbReference type="ARBA" id="ARBA00022989"/>
    </source>
</evidence>
<dbReference type="AlphaFoldDB" id="A0A2U0SA36"/>
<evidence type="ECO:0000313" key="8">
    <source>
        <dbReference type="Proteomes" id="UP000245890"/>
    </source>
</evidence>
<name>A0A2U0SA36_9SPHN</name>
<evidence type="ECO:0000256" key="3">
    <source>
        <dbReference type="ARBA" id="ARBA00022692"/>
    </source>
</evidence>
<feature type="transmembrane region" description="Helical" evidence="6">
    <location>
        <begin position="206"/>
        <end position="225"/>
    </location>
</feature>
<evidence type="ECO:0000256" key="1">
    <source>
        <dbReference type="ARBA" id="ARBA00004141"/>
    </source>
</evidence>
<dbReference type="OrthoDB" id="106838at2"/>
<dbReference type="EMBL" id="QENQ01000001">
    <property type="protein sequence ID" value="PVX28243.1"/>
    <property type="molecule type" value="Genomic_DNA"/>
</dbReference>
<dbReference type="PANTHER" id="PTHR21716:SF4">
    <property type="entry name" value="TRANSMEMBRANE PROTEIN 245"/>
    <property type="match status" value="1"/>
</dbReference>
<evidence type="ECO:0000256" key="2">
    <source>
        <dbReference type="ARBA" id="ARBA00009773"/>
    </source>
</evidence>
<accession>A0A2U0SA36</accession>
<dbReference type="GO" id="GO:0016020">
    <property type="term" value="C:membrane"/>
    <property type="evidence" value="ECO:0007669"/>
    <property type="project" value="UniProtKB-SubCell"/>
</dbReference>
<keyword evidence="8" id="KW-1185">Reference proteome</keyword>
<keyword evidence="4 6" id="KW-1133">Transmembrane helix</keyword>
<feature type="transmembrane region" description="Helical" evidence="6">
    <location>
        <begin position="232"/>
        <end position="260"/>
    </location>
</feature>
<comment type="caution">
    <text evidence="7">The sequence shown here is derived from an EMBL/GenBank/DDBJ whole genome shotgun (WGS) entry which is preliminary data.</text>
</comment>
<comment type="subcellular location">
    <subcellularLocation>
        <location evidence="1">Membrane</location>
        <topology evidence="1">Multi-pass membrane protein</topology>
    </subcellularLocation>
</comment>
<protein>
    <submittedName>
        <fullName evidence="7">AI-2E family transporter</fullName>
    </submittedName>
</protein>